<evidence type="ECO:0000256" key="6">
    <source>
        <dbReference type="ARBA" id="ARBA00023143"/>
    </source>
</evidence>
<evidence type="ECO:0000313" key="10">
    <source>
        <dbReference type="Proteomes" id="UP000036449"/>
    </source>
</evidence>
<evidence type="ECO:0000259" key="8">
    <source>
        <dbReference type="Pfam" id="PF22638"/>
    </source>
</evidence>
<dbReference type="Pfam" id="PF06429">
    <property type="entry name" value="Flg_bbr_C"/>
    <property type="match status" value="1"/>
</dbReference>
<gene>
    <name evidence="9" type="ORF">VQ03_07495</name>
</gene>
<evidence type="ECO:0000259" key="7">
    <source>
        <dbReference type="Pfam" id="PF06429"/>
    </source>
</evidence>
<accession>A0A0J6TCN6</accession>
<keyword evidence="9" id="KW-0969">Cilium</keyword>
<dbReference type="RefSeq" id="WP_048450251.1">
    <property type="nucleotide sequence ID" value="NZ_LABZ01000042.1"/>
</dbReference>
<keyword evidence="10" id="KW-1185">Reference proteome</keyword>
<keyword evidence="9" id="KW-0966">Cell projection</keyword>
<comment type="caution">
    <text evidence="9">The sequence shown here is derived from an EMBL/GenBank/DDBJ whole genome shotgun (WGS) entry which is preliminary data.</text>
</comment>
<dbReference type="NCBIfam" id="TIGR02492">
    <property type="entry name" value="flgK_ends"/>
    <property type="match status" value="1"/>
</dbReference>
<dbReference type="PANTHER" id="PTHR30033">
    <property type="entry name" value="FLAGELLAR HOOK-ASSOCIATED PROTEIN 1"/>
    <property type="match status" value="1"/>
</dbReference>
<dbReference type="PANTHER" id="PTHR30033:SF1">
    <property type="entry name" value="FLAGELLAR HOOK-ASSOCIATED PROTEIN 1"/>
    <property type="match status" value="1"/>
</dbReference>
<dbReference type="GO" id="GO:0005198">
    <property type="term" value="F:structural molecule activity"/>
    <property type="evidence" value="ECO:0007669"/>
    <property type="project" value="InterPro"/>
</dbReference>
<sequence>MSLNALNTATAGLQVTQAAIGLVAQNVANAGSAGYVKRVLTPVAQPGNSGVATGTISRTLDAVSLKQLRLETAGAAYTGLSATVQGRLDALYGVPGSASALDGVMNTFAQSLQGLTTDPTSAASRATAVAAARTVATTISGIAQGVQDLRTGLESQLASDVASASTLLSQIAALNTKIVGATGNSSGDTRVAELLDQRDLQINALSHYLDVQVSDQHDGSVTLLTASGATLVDHGAAASLTFDGRGTLGAEAQYSADPGRRGVGTVTATTPSGARIDLIETGAIRSGSIAAAVSLRDDTLVQAQRQLDDLAAGLSRAVSDRPAAGTPVSAGGLTGFDIDLTGLQAGNAVTLGVRNAAGIGRNLILMPTNGAAPTPIDPALTDDPTALVVPVDISGGPSTLAAKIGEALGTGFTVSATPGGAAGAVRILSDPASLALTGAGASVTVPTNAADTKTGSGAFALFVDAGAGHGVFTGSFEGGSHLTGFAQRLAVNPAVVSDNSALVDYSGSTQSGDTARPRFLTDALTSRSLTFSAGSGIGGVSAPRAATVIGFALSVIDARGAASAEARQLDEGQQIALASAQSRFGKESGVSVDEEMSRLIQLQTAYSANARVLTAARDMLDTLLRL</sequence>
<evidence type="ECO:0000313" key="9">
    <source>
        <dbReference type="EMBL" id="KMO43619.1"/>
    </source>
</evidence>
<evidence type="ECO:0000256" key="2">
    <source>
        <dbReference type="ARBA" id="ARBA00004613"/>
    </source>
</evidence>
<dbReference type="InterPro" id="IPR002371">
    <property type="entry name" value="FlgK"/>
</dbReference>
<dbReference type="SUPFAM" id="SSF64518">
    <property type="entry name" value="Phase 1 flagellin"/>
    <property type="match status" value="1"/>
</dbReference>
<dbReference type="Proteomes" id="UP000036449">
    <property type="component" value="Unassembled WGS sequence"/>
</dbReference>
<proteinExistence type="inferred from homology"/>
<dbReference type="Pfam" id="PF22638">
    <property type="entry name" value="FlgK_D1"/>
    <property type="match status" value="1"/>
</dbReference>
<feature type="domain" description="Flagellar hook-associated protein FlgK helical" evidence="8">
    <location>
        <begin position="88"/>
        <end position="327"/>
    </location>
</feature>
<evidence type="ECO:0000256" key="3">
    <source>
        <dbReference type="ARBA" id="ARBA00009677"/>
    </source>
</evidence>
<dbReference type="AlphaFoldDB" id="A0A0J6TCN6"/>
<dbReference type="EMBL" id="LABZ01000042">
    <property type="protein sequence ID" value="KMO43619.1"/>
    <property type="molecule type" value="Genomic_DNA"/>
</dbReference>
<dbReference type="PRINTS" id="PR01005">
    <property type="entry name" value="FLGHOOKAP1"/>
</dbReference>
<dbReference type="GO" id="GO:0009424">
    <property type="term" value="C:bacterial-type flagellum hook"/>
    <property type="evidence" value="ECO:0007669"/>
    <property type="project" value="InterPro"/>
</dbReference>
<keyword evidence="6" id="KW-0975">Bacterial flagellum</keyword>
<keyword evidence="9" id="KW-0282">Flagellum</keyword>
<dbReference type="PATRIC" id="fig|1187852.3.peg.4990"/>
<comment type="subcellular location">
    <subcellularLocation>
        <location evidence="1">Bacterial flagellum</location>
    </subcellularLocation>
    <subcellularLocation>
        <location evidence="2">Secreted</location>
    </subcellularLocation>
</comment>
<reference evidence="9 10" key="1">
    <citation type="submission" date="2015-03" db="EMBL/GenBank/DDBJ databases">
        <title>Genome sequencing of Methylobacterium tarhaniae DSM 25844.</title>
        <authorList>
            <person name="Chaudhry V."/>
            <person name="Patil P.B."/>
        </authorList>
    </citation>
    <scope>NUCLEOTIDE SEQUENCE [LARGE SCALE GENOMIC DNA]</scope>
    <source>
        <strain evidence="9 10">DSM 25844</strain>
    </source>
</reference>
<evidence type="ECO:0000256" key="5">
    <source>
        <dbReference type="ARBA" id="ARBA00022525"/>
    </source>
</evidence>
<dbReference type="GO" id="GO:0005576">
    <property type="term" value="C:extracellular region"/>
    <property type="evidence" value="ECO:0007669"/>
    <property type="project" value="UniProtKB-SubCell"/>
</dbReference>
<organism evidence="9 10">
    <name type="scientific">Methylobacterium tarhaniae</name>
    <dbReference type="NCBI Taxonomy" id="1187852"/>
    <lineage>
        <taxon>Bacteria</taxon>
        <taxon>Pseudomonadati</taxon>
        <taxon>Pseudomonadota</taxon>
        <taxon>Alphaproteobacteria</taxon>
        <taxon>Hyphomicrobiales</taxon>
        <taxon>Methylobacteriaceae</taxon>
        <taxon>Methylobacterium</taxon>
    </lineage>
</organism>
<evidence type="ECO:0000256" key="1">
    <source>
        <dbReference type="ARBA" id="ARBA00004365"/>
    </source>
</evidence>
<dbReference type="InterPro" id="IPR053927">
    <property type="entry name" value="FlgK_helical"/>
</dbReference>
<evidence type="ECO:0000256" key="4">
    <source>
        <dbReference type="ARBA" id="ARBA00016244"/>
    </source>
</evidence>
<name>A0A0J6TCN6_9HYPH</name>
<dbReference type="GO" id="GO:0044780">
    <property type="term" value="P:bacterial-type flagellum assembly"/>
    <property type="evidence" value="ECO:0007669"/>
    <property type="project" value="InterPro"/>
</dbReference>
<protein>
    <recommendedName>
        <fullName evidence="4">Flagellar hook-associated protein 1</fullName>
    </recommendedName>
</protein>
<dbReference type="OrthoDB" id="7181295at2"/>
<comment type="similarity">
    <text evidence="3">Belongs to the flagella basal body rod proteins family.</text>
</comment>
<keyword evidence="5" id="KW-0964">Secreted</keyword>
<dbReference type="InterPro" id="IPR010930">
    <property type="entry name" value="Flg_bb/hook_C_dom"/>
</dbReference>
<feature type="domain" description="Flagellar basal-body/hook protein C-terminal" evidence="7">
    <location>
        <begin position="587"/>
        <end position="626"/>
    </location>
</feature>